<dbReference type="Gene3D" id="3.90.550.10">
    <property type="entry name" value="Spore Coat Polysaccharide Biosynthesis Protein SpsA, Chain A"/>
    <property type="match status" value="1"/>
</dbReference>
<organism evidence="5 6">
    <name type="scientific">Alkaliphilus hydrothermalis</name>
    <dbReference type="NCBI Taxonomy" id="1482730"/>
    <lineage>
        <taxon>Bacteria</taxon>
        <taxon>Bacillati</taxon>
        <taxon>Bacillota</taxon>
        <taxon>Clostridia</taxon>
        <taxon>Peptostreptococcales</taxon>
        <taxon>Natronincolaceae</taxon>
        <taxon>Alkaliphilus</taxon>
    </lineage>
</organism>
<protein>
    <submittedName>
        <fullName evidence="5">GTP:adenosylcobinamide-phosphate guanylyltransferase</fullName>
    </submittedName>
</protein>
<dbReference type="GO" id="GO:0016779">
    <property type="term" value="F:nucleotidyltransferase activity"/>
    <property type="evidence" value="ECO:0007669"/>
    <property type="project" value="UniProtKB-KW"/>
</dbReference>
<dbReference type="InterPro" id="IPR001173">
    <property type="entry name" value="Glyco_trans_2-like"/>
</dbReference>
<keyword evidence="3" id="KW-0808">Transferase</keyword>
<comment type="caution">
    <text evidence="5">The sequence shown here is derived from an EMBL/GenBank/DDBJ whole genome shotgun (WGS) entry which is preliminary data.</text>
</comment>
<keyword evidence="6" id="KW-1185">Reference proteome</keyword>
<dbReference type="SUPFAM" id="SSF53448">
    <property type="entry name" value="Nucleotide-diphospho-sugar transferases"/>
    <property type="match status" value="1"/>
</dbReference>
<dbReference type="PANTHER" id="PTHR43630">
    <property type="entry name" value="POLY-BETA-1,6-N-ACETYL-D-GLUCOSAMINE SYNTHASE"/>
    <property type="match status" value="1"/>
</dbReference>
<dbReference type="CDD" id="cd04179">
    <property type="entry name" value="DPM_DPG-synthase_like"/>
    <property type="match status" value="1"/>
</dbReference>
<evidence type="ECO:0000256" key="3">
    <source>
        <dbReference type="ARBA" id="ARBA00022679"/>
    </source>
</evidence>
<keyword evidence="2" id="KW-0328">Glycosyltransferase</keyword>
<dbReference type="InterPro" id="IPR029044">
    <property type="entry name" value="Nucleotide-diphossugar_trans"/>
</dbReference>
<name>A0ABS2NLD3_9FIRM</name>
<dbReference type="Pfam" id="PF00535">
    <property type="entry name" value="Glycos_transf_2"/>
    <property type="match status" value="1"/>
</dbReference>
<evidence type="ECO:0000313" key="5">
    <source>
        <dbReference type="EMBL" id="MBM7613701.1"/>
    </source>
</evidence>
<feature type="domain" description="Glycosyltransferase 2-like" evidence="4">
    <location>
        <begin position="4"/>
        <end position="86"/>
    </location>
</feature>
<dbReference type="RefSeq" id="WP_204399981.1">
    <property type="nucleotide sequence ID" value="NZ_JAFBEE010000001.1"/>
</dbReference>
<evidence type="ECO:0000259" key="4">
    <source>
        <dbReference type="Pfam" id="PF00535"/>
    </source>
</evidence>
<evidence type="ECO:0000256" key="1">
    <source>
        <dbReference type="ARBA" id="ARBA00006739"/>
    </source>
</evidence>
<gene>
    <name evidence="5" type="ORF">JOC73_000209</name>
</gene>
<proteinExistence type="inferred from homology"/>
<reference evidence="5 6" key="1">
    <citation type="submission" date="2021-01" db="EMBL/GenBank/DDBJ databases">
        <title>Genomic Encyclopedia of Type Strains, Phase IV (KMG-IV): sequencing the most valuable type-strain genomes for metagenomic binning, comparative biology and taxonomic classification.</title>
        <authorList>
            <person name="Goeker M."/>
        </authorList>
    </citation>
    <scope>NUCLEOTIDE SEQUENCE [LARGE SCALE GENOMIC DNA]</scope>
    <source>
        <strain evidence="5 6">DSM 25890</strain>
    </source>
</reference>
<dbReference type="EMBL" id="JAFBEE010000001">
    <property type="protein sequence ID" value="MBM7613701.1"/>
    <property type="molecule type" value="Genomic_DNA"/>
</dbReference>
<accession>A0ABS2NLD3</accession>
<keyword evidence="5" id="KW-0548">Nucleotidyltransferase</keyword>
<comment type="similarity">
    <text evidence="1">Belongs to the glycosyltransferase 2 family.</text>
</comment>
<dbReference type="PANTHER" id="PTHR43630:SF1">
    <property type="entry name" value="POLY-BETA-1,6-N-ACETYL-D-GLUCOSAMINE SYNTHASE"/>
    <property type="match status" value="1"/>
</dbReference>
<dbReference type="Proteomes" id="UP001314796">
    <property type="component" value="Unassembled WGS sequence"/>
</dbReference>
<sequence length="208" mass="23470">MKISAIIPAFNEEERIENVIKPLLELSKISRIIVIDDGSTDNTPHVVRRYPVELICLPQNRGKAEAVKEGLSHCREDVVLMLDADLIGLTCQHIDDLLVPVMDSSIQMTIGIFEGGRFITDMAQRVAPNLSGQRAFKGELIQEILNLDTAGYSIEMALSKMIKERNILTKKITLKNASHVTKEEKIGIYKGALWRMKMYGDIIKHWLN</sequence>
<evidence type="ECO:0000313" key="6">
    <source>
        <dbReference type="Proteomes" id="UP001314796"/>
    </source>
</evidence>
<evidence type="ECO:0000256" key="2">
    <source>
        <dbReference type="ARBA" id="ARBA00022676"/>
    </source>
</evidence>